<evidence type="ECO:0000256" key="1">
    <source>
        <dbReference type="ARBA" id="ARBA00022679"/>
    </source>
</evidence>
<gene>
    <name evidence="4" type="ORF">CPter91_0079</name>
</gene>
<dbReference type="GO" id="GO:0016747">
    <property type="term" value="F:acyltransferase activity, transferring groups other than amino-acyl groups"/>
    <property type="evidence" value="ECO:0007669"/>
    <property type="project" value="InterPro"/>
</dbReference>
<reference evidence="4 5" key="1">
    <citation type="submission" date="2015-11" db="EMBL/GenBank/DDBJ databases">
        <title>Exploring the genomic traits of fungus-feeding bacterial genus Collimonas.</title>
        <authorList>
            <person name="Song C."/>
            <person name="Schmidt R."/>
            <person name="de Jager V."/>
            <person name="Krzyzanowska D."/>
            <person name="Jongedijk E."/>
            <person name="Cankar K."/>
            <person name="Beekwilder J."/>
            <person name="van Veen A."/>
            <person name="de Boer W."/>
            <person name="van Veen J.A."/>
            <person name="Garbeva P."/>
        </authorList>
    </citation>
    <scope>NUCLEOTIDE SEQUENCE [LARGE SCALE GENOMIC DNA]</scope>
    <source>
        <strain evidence="4 5">Ter91</strain>
    </source>
</reference>
<dbReference type="RefSeq" id="WP_061935461.1">
    <property type="nucleotide sequence ID" value="NZ_CP013234.1"/>
</dbReference>
<dbReference type="STRING" id="279113.CPter91_0079"/>
<dbReference type="InterPro" id="IPR000182">
    <property type="entry name" value="GNAT_dom"/>
</dbReference>
<organism evidence="4 5">
    <name type="scientific">Collimonas pratensis</name>
    <dbReference type="NCBI Taxonomy" id="279113"/>
    <lineage>
        <taxon>Bacteria</taxon>
        <taxon>Pseudomonadati</taxon>
        <taxon>Pseudomonadota</taxon>
        <taxon>Betaproteobacteria</taxon>
        <taxon>Burkholderiales</taxon>
        <taxon>Oxalobacteraceae</taxon>
        <taxon>Collimonas</taxon>
    </lineage>
</organism>
<dbReference type="SUPFAM" id="SSF55729">
    <property type="entry name" value="Acyl-CoA N-acyltransferases (Nat)"/>
    <property type="match status" value="1"/>
</dbReference>
<dbReference type="PATRIC" id="fig|279113.9.peg.79"/>
<evidence type="ECO:0000313" key="5">
    <source>
        <dbReference type="Proteomes" id="UP000074561"/>
    </source>
</evidence>
<dbReference type="PANTHER" id="PTHR43877">
    <property type="entry name" value="AMINOALKYLPHOSPHONATE N-ACETYLTRANSFERASE-RELATED-RELATED"/>
    <property type="match status" value="1"/>
</dbReference>
<dbReference type="PANTHER" id="PTHR43877:SF6">
    <property type="entry name" value="GCN5-RELATED N-ACETYLTRANSFERASE"/>
    <property type="match status" value="1"/>
</dbReference>
<name>A0A127PXD6_9BURK</name>
<dbReference type="InterPro" id="IPR016181">
    <property type="entry name" value="Acyl_CoA_acyltransferase"/>
</dbReference>
<dbReference type="Gene3D" id="3.40.630.30">
    <property type="match status" value="1"/>
</dbReference>
<keyword evidence="2" id="KW-0012">Acyltransferase</keyword>
<evidence type="ECO:0000256" key="2">
    <source>
        <dbReference type="ARBA" id="ARBA00023315"/>
    </source>
</evidence>
<evidence type="ECO:0000259" key="3">
    <source>
        <dbReference type="PROSITE" id="PS51186"/>
    </source>
</evidence>
<accession>A0A127PXD6</accession>
<evidence type="ECO:0000313" key="4">
    <source>
        <dbReference type="EMBL" id="AMP02478.1"/>
    </source>
</evidence>
<keyword evidence="1 4" id="KW-0808">Transferase</keyword>
<proteinExistence type="predicted"/>
<dbReference type="Pfam" id="PF00583">
    <property type="entry name" value="Acetyltransf_1"/>
    <property type="match status" value="1"/>
</dbReference>
<dbReference type="AlphaFoldDB" id="A0A127PXD6"/>
<dbReference type="InterPro" id="IPR050832">
    <property type="entry name" value="Bact_Acetyltransf"/>
</dbReference>
<sequence>MSLHITPLLPAALPLLQDLWNRQLAPHLVHTLAHDLQSPGRAHGQNAVMIWRAEQVAGCVGWITLGIAEDGCAYGSPLIAADVEVATALIGVVSEEVRAAGAQRLRISVRAGENAKREGLQQAGFSALFEFVNFSHALPLAAAPGLAAGLHAVDSGAIDWDRLHACYAETFAHVPNSPIPAVAALREEWLAANPQASLVLADASGEYQAFALVDGCSVEGVGVRHGWRGRGLAEQLYQLAAAQLAGQGETEIRALVAAGNAASMRLHEKLGFTEYAPRWTVYELRL</sequence>
<dbReference type="KEGG" id="cpra:CPter91_0079"/>
<feature type="domain" description="N-acetyltransferase" evidence="3">
    <location>
        <begin position="150"/>
        <end position="286"/>
    </location>
</feature>
<dbReference type="EMBL" id="CP013234">
    <property type="protein sequence ID" value="AMP02478.1"/>
    <property type="molecule type" value="Genomic_DNA"/>
</dbReference>
<dbReference type="Proteomes" id="UP000074561">
    <property type="component" value="Chromosome"/>
</dbReference>
<protein>
    <submittedName>
        <fullName evidence="4">Acetyltransferase family protein</fullName>
    </submittedName>
</protein>
<dbReference type="PROSITE" id="PS51186">
    <property type="entry name" value="GNAT"/>
    <property type="match status" value="1"/>
</dbReference>